<dbReference type="CDD" id="cd06173">
    <property type="entry name" value="MFS_MefA_like"/>
    <property type="match status" value="1"/>
</dbReference>
<dbReference type="InterPro" id="IPR036259">
    <property type="entry name" value="MFS_trans_sf"/>
</dbReference>
<feature type="transmembrane region" description="Helical" evidence="6">
    <location>
        <begin position="172"/>
        <end position="191"/>
    </location>
</feature>
<feature type="domain" description="Major facilitator superfamily (MFS) profile" evidence="7">
    <location>
        <begin position="1"/>
        <end position="396"/>
    </location>
</feature>
<dbReference type="InterPro" id="IPR020846">
    <property type="entry name" value="MFS_dom"/>
</dbReference>
<dbReference type="Gene3D" id="1.20.1250.20">
    <property type="entry name" value="MFS general substrate transporter like domains"/>
    <property type="match status" value="1"/>
</dbReference>
<feature type="transmembrane region" description="Helical" evidence="6">
    <location>
        <begin position="373"/>
        <end position="391"/>
    </location>
</feature>
<evidence type="ECO:0000256" key="4">
    <source>
        <dbReference type="ARBA" id="ARBA00022989"/>
    </source>
</evidence>
<dbReference type="PANTHER" id="PTHR23513:SF11">
    <property type="entry name" value="STAPHYLOFERRIN A TRANSPORTER"/>
    <property type="match status" value="1"/>
</dbReference>
<comment type="subcellular location">
    <subcellularLocation>
        <location evidence="1">Cell membrane</location>
        <topology evidence="1">Multi-pass membrane protein</topology>
    </subcellularLocation>
</comment>
<evidence type="ECO:0000313" key="9">
    <source>
        <dbReference type="Proteomes" id="UP000309992"/>
    </source>
</evidence>
<feature type="transmembrane region" description="Helical" evidence="6">
    <location>
        <begin position="220"/>
        <end position="242"/>
    </location>
</feature>
<organism evidence="8 9">
    <name type="scientific">Prauserella endophytica</name>
    <dbReference type="NCBI Taxonomy" id="1592324"/>
    <lineage>
        <taxon>Bacteria</taxon>
        <taxon>Bacillati</taxon>
        <taxon>Actinomycetota</taxon>
        <taxon>Actinomycetes</taxon>
        <taxon>Pseudonocardiales</taxon>
        <taxon>Pseudonocardiaceae</taxon>
        <taxon>Prauserella</taxon>
        <taxon>Prauserella coralliicola group</taxon>
    </lineage>
</organism>
<gene>
    <name evidence="8" type="ORF">FCN18_29560</name>
</gene>
<evidence type="ECO:0000256" key="6">
    <source>
        <dbReference type="SAM" id="Phobius"/>
    </source>
</evidence>
<evidence type="ECO:0000256" key="1">
    <source>
        <dbReference type="ARBA" id="ARBA00004651"/>
    </source>
</evidence>
<dbReference type="RefSeq" id="WP_113643763.1">
    <property type="nucleotide sequence ID" value="NZ_SWMS01000022.1"/>
</dbReference>
<comment type="caution">
    <text evidence="8">The sequence shown here is derived from an EMBL/GenBank/DDBJ whole genome shotgun (WGS) entry which is preliminary data.</text>
</comment>
<proteinExistence type="predicted"/>
<dbReference type="PROSITE" id="PS50850">
    <property type="entry name" value="MFS"/>
    <property type="match status" value="1"/>
</dbReference>
<accession>A0ABY2RWU7</accession>
<keyword evidence="9" id="KW-1185">Reference proteome</keyword>
<evidence type="ECO:0000259" key="7">
    <source>
        <dbReference type="PROSITE" id="PS50850"/>
    </source>
</evidence>
<feature type="transmembrane region" description="Helical" evidence="6">
    <location>
        <begin position="254"/>
        <end position="275"/>
    </location>
</feature>
<evidence type="ECO:0000256" key="5">
    <source>
        <dbReference type="ARBA" id="ARBA00023136"/>
    </source>
</evidence>
<name>A0ABY2RWU7_9PSEU</name>
<dbReference type="Proteomes" id="UP000309992">
    <property type="component" value="Unassembled WGS sequence"/>
</dbReference>
<protein>
    <submittedName>
        <fullName evidence="8">MFS transporter</fullName>
    </submittedName>
</protein>
<dbReference type="SUPFAM" id="SSF103473">
    <property type="entry name" value="MFS general substrate transporter"/>
    <property type="match status" value="1"/>
</dbReference>
<evidence type="ECO:0000256" key="2">
    <source>
        <dbReference type="ARBA" id="ARBA00022475"/>
    </source>
</evidence>
<evidence type="ECO:0000313" key="8">
    <source>
        <dbReference type="EMBL" id="TKG63781.1"/>
    </source>
</evidence>
<dbReference type="Pfam" id="PF07690">
    <property type="entry name" value="MFS_1"/>
    <property type="match status" value="1"/>
</dbReference>
<keyword evidence="5 6" id="KW-0472">Membrane</keyword>
<keyword evidence="2" id="KW-1003">Cell membrane</keyword>
<feature type="transmembrane region" description="Helical" evidence="6">
    <location>
        <begin position="49"/>
        <end position="71"/>
    </location>
</feature>
<reference evidence="8 9" key="1">
    <citation type="journal article" date="2015" name="Antonie Van Leeuwenhoek">
        <title>Prauserella endophytica sp. nov., an endophytic actinobacterium isolated from Tamarix taklamakanensis.</title>
        <authorList>
            <person name="Liu J.M."/>
            <person name="Habden X."/>
            <person name="Guo L."/>
            <person name="Tuo L."/>
            <person name="Jiang Z.K."/>
            <person name="Liu S.W."/>
            <person name="Liu X.F."/>
            <person name="Chen L."/>
            <person name="Li R.F."/>
            <person name="Zhang Y.Q."/>
            <person name="Sun C.H."/>
        </authorList>
    </citation>
    <scope>NUCLEOTIDE SEQUENCE [LARGE SCALE GENOMIC DNA]</scope>
    <source>
        <strain evidence="8 9">CGMCC 4.7182</strain>
    </source>
</reference>
<dbReference type="PANTHER" id="PTHR23513">
    <property type="entry name" value="INTEGRAL MEMBRANE EFFLUX PROTEIN-RELATED"/>
    <property type="match status" value="1"/>
</dbReference>
<sequence>MRAGLGAPLRHPDFRALLAGRTAAEFGNAIAPVALAFTVLDLTGSLVDLGLVVAARSLANVALLLLGGVLADRLPRGVILQGTELAAFLTQGLIALSVLSGFASIPLLVVVGAANGAVAAISLPAAASLTPQTVPPELLTPANALVRMAVNTGRVAGAALGGVLVAAAGSGWAIAVNACVFLAAALAYHAVRVRGPVRTERQSPLAELAAGWREFTARRWVWLVVVQFMVVNAVISGCVVVLGPAIADDTIGRAAWGFVLAAHTAGAFVGGVLVARWQPRRALRVGVAVTMLDAVPLVLLAELPQVVPLLLAMFVAGVATEQFVVAWDVSLQENIPEDRLARVYSYDMLGSFVALPVGEVAAGPLAARFGVEATVLGGAAVLTVVTLLTLLSGEIRGLERKLVGTRE</sequence>
<dbReference type="InterPro" id="IPR011701">
    <property type="entry name" value="MFS"/>
</dbReference>
<keyword evidence="3 6" id="KW-0812">Transmembrane</keyword>
<feature type="transmembrane region" description="Helical" evidence="6">
    <location>
        <begin position="307"/>
        <end position="327"/>
    </location>
</feature>
<dbReference type="EMBL" id="SWMS01000022">
    <property type="protein sequence ID" value="TKG63781.1"/>
    <property type="molecule type" value="Genomic_DNA"/>
</dbReference>
<evidence type="ECO:0000256" key="3">
    <source>
        <dbReference type="ARBA" id="ARBA00022692"/>
    </source>
</evidence>
<keyword evidence="4 6" id="KW-1133">Transmembrane helix</keyword>